<name>A0A2P2QFK2_RHIMU</name>
<reference evidence="1" key="1">
    <citation type="submission" date="2018-02" db="EMBL/GenBank/DDBJ databases">
        <title>Rhizophora mucronata_Transcriptome.</title>
        <authorList>
            <person name="Meera S.P."/>
            <person name="Sreeshan A."/>
            <person name="Augustine A."/>
        </authorList>
    </citation>
    <scope>NUCLEOTIDE SEQUENCE</scope>
    <source>
        <tissue evidence="1">Leaf</tissue>
    </source>
</reference>
<accession>A0A2P2QFK2</accession>
<evidence type="ECO:0000313" key="1">
    <source>
        <dbReference type="EMBL" id="MBX65759.1"/>
    </source>
</evidence>
<dbReference type="EMBL" id="GGEC01085275">
    <property type="protein sequence ID" value="MBX65759.1"/>
    <property type="molecule type" value="Transcribed_RNA"/>
</dbReference>
<dbReference type="AlphaFoldDB" id="A0A2P2QFK2"/>
<organism evidence="1">
    <name type="scientific">Rhizophora mucronata</name>
    <name type="common">Asiatic mangrove</name>
    <dbReference type="NCBI Taxonomy" id="61149"/>
    <lineage>
        <taxon>Eukaryota</taxon>
        <taxon>Viridiplantae</taxon>
        <taxon>Streptophyta</taxon>
        <taxon>Embryophyta</taxon>
        <taxon>Tracheophyta</taxon>
        <taxon>Spermatophyta</taxon>
        <taxon>Magnoliopsida</taxon>
        <taxon>eudicotyledons</taxon>
        <taxon>Gunneridae</taxon>
        <taxon>Pentapetalae</taxon>
        <taxon>rosids</taxon>
        <taxon>fabids</taxon>
        <taxon>Malpighiales</taxon>
        <taxon>Rhizophoraceae</taxon>
        <taxon>Rhizophora</taxon>
    </lineage>
</organism>
<proteinExistence type="predicted"/>
<sequence>MIPKNLQNLYIEDCLCSFKLLLPYGVSNTGHSCQP</sequence>
<protein>
    <submittedName>
        <fullName evidence="1">Uncharacterized protein</fullName>
    </submittedName>
</protein>